<evidence type="ECO:0000256" key="8">
    <source>
        <dbReference type="SAM" id="MobiDB-lite"/>
    </source>
</evidence>
<keyword evidence="2 7" id="KW-0690">Ribosome biogenesis</keyword>
<protein>
    <recommendedName>
        <fullName evidence="7">H/ACA ribonucleoprotein complex subunit</fullName>
    </recommendedName>
</protein>
<sequence>MAIKTEAAAESMATDTDSESFEITTNEEMLQHMAMLDKGVDDRYKVIDTALDQKIMEQNFRKVAEKLGEQMANGCTISFDGKKAFVKPVNSNDDDDGGDSDPEIENIVNLGPKDCVPNGKCVKIEREYDNLKESEVPAPLIKKEVAEDVTMFPFGVVKDVVHRQITITTLTSFANQAALNFDTVVYDKDKQPIGTIDDILGPVEDPIYAVRFKTEEEAQCYVPNTVVFCVPDPTSYVLVHDLINHEAADDGEGGDDSADEVDRDGAAKKSRKRKL</sequence>
<keyword evidence="5 7" id="KW-0694">RNA-binding</keyword>
<keyword evidence="7" id="KW-0687">Ribonucleoprotein</keyword>
<feature type="region of interest" description="Disordered" evidence="8">
    <location>
        <begin position="1"/>
        <end position="20"/>
    </location>
</feature>
<dbReference type="AlphaFoldDB" id="A0A1I7Z8G6"/>
<dbReference type="GO" id="GO:0006364">
    <property type="term" value="P:rRNA processing"/>
    <property type="evidence" value="ECO:0007669"/>
    <property type="project" value="UniProtKB-KW"/>
</dbReference>
<evidence type="ECO:0000256" key="4">
    <source>
        <dbReference type="ARBA" id="ARBA00022553"/>
    </source>
</evidence>
<dbReference type="InterPro" id="IPR007504">
    <property type="entry name" value="H/ACA_rnp_Gar1/Naf1"/>
</dbReference>
<evidence type="ECO:0000256" key="5">
    <source>
        <dbReference type="ARBA" id="ARBA00022884"/>
    </source>
</evidence>
<comment type="similarity">
    <text evidence="7">Belongs to the GAR1 family.</text>
</comment>
<dbReference type="Pfam" id="PF04410">
    <property type="entry name" value="Gar1"/>
    <property type="match status" value="1"/>
</dbReference>
<comment type="similarity">
    <text evidence="1">Belongs to the NAF1 family.</text>
</comment>
<evidence type="ECO:0000256" key="6">
    <source>
        <dbReference type="ARBA" id="ARBA00023242"/>
    </source>
</evidence>
<dbReference type="PANTHER" id="PTHR31633">
    <property type="entry name" value="H/ACA RIBONUCLEOPROTEIN COMPLEX NON-CORE SUBUNIT NAF1"/>
    <property type="match status" value="1"/>
</dbReference>
<comment type="function">
    <text evidence="7">Required for ribosome biogenesis. Part of a complex which catalyzes pseudouridylation of rRNA. This involves the isomerization of uridine such that the ribose is subsequently attached to C5, instead of the normal N1. Pseudouridine ("psi") residues may serve to stabilize the conformation of rRNAs.</text>
</comment>
<dbReference type="Gene3D" id="2.40.10.230">
    <property type="entry name" value="Probable tRNA pseudouridine synthase domain"/>
    <property type="match status" value="1"/>
</dbReference>
<dbReference type="InterPro" id="IPR038664">
    <property type="entry name" value="Gar1/Naf1_Cbf5-bd_sf"/>
</dbReference>
<evidence type="ECO:0000256" key="7">
    <source>
        <dbReference type="RuleBase" id="RU364004"/>
    </source>
</evidence>
<dbReference type="PANTHER" id="PTHR31633:SF1">
    <property type="entry name" value="H_ACA RIBONUCLEOPROTEIN COMPLEX NON-CORE SUBUNIT NAF1"/>
    <property type="match status" value="1"/>
</dbReference>
<evidence type="ECO:0000313" key="9">
    <source>
        <dbReference type="Proteomes" id="UP000095287"/>
    </source>
</evidence>
<dbReference type="GO" id="GO:0005730">
    <property type="term" value="C:nucleolus"/>
    <property type="evidence" value="ECO:0007669"/>
    <property type="project" value="UniProtKB-SubCell"/>
</dbReference>
<dbReference type="GO" id="GO:0000493">
    <property type="term" value="P:box H/ACA snoRNP assembly"/>
    <property type="evidence" value="ECO:0007669"/>
    <property type="project" value="InterPro"/>
</dbReference>
<dbReference type="SUPFAM" id="SSF50447">
    <property type="entry name" value="Translation proteins"/>
    <property type="match status" value="1"/>
</dbReference>
<dbReference type="InterPro" id="IPR040309">
    <property type="entry name" value="Naf1"/>
</dbReference>
<name>A0A1I7Z8G6_9BILA</name>
<dbReference type="GO" id="GO:0003723">
    <property type="term" value="F:RNA binding"/>
    <property type="evidence" value="ECO:0007669"/>
    <property type="project" value="UniProtKB-KW"/>
</dbReference>
<keyword evidence="4" id="KW-0597">Phosphoprotein</keyword>
<feature type="compositionally biased region" description="Acidic residues" evidence="8">
    <location>
        <begin position="249"/>
        <end position="262"/>
    </location>
</feature>
<accession>A0A1I7Z8G6</accession>
<dbReference type="GO" id="GO:0001522">
    <property type="term" value="P:pseudouridine synthesis"/>
    <property type="evidence" value="ECO:0007669"/>
    <property type="project" value="InterPro"/>
</dbReference>
<reference evidence="10" key="1">
    <citation type="submission" date="2016-11" db="UniProtKB">
        <authorList>
            <consortium name="WormBaseParasite"/>
        </authorList>
    </citation>
    <scope>IDENTIFICATION</scope>
</reference>
<dbReference type="InterPro" id="IPR009000">
    <property type="entry name" value="Transl_B-barrel_sf"/>
</dbReference>
<dbReference type="Proteomes" id="UP000095287">
    <property type="component" value="Unplaced"/>
</dbReference>
<evidence type="ECO:0000256" key="3">
    <source>
        <dbReference type="ARBA" id="ARBA00022552"/>
    </source>
</evidence>
<proteinExistence type="inferred from homology"/>
<keyword evidence="6 7" id="KW-0539">Nucleus</keyword>
<organism evidence="9 10">
    <name type="scientific">Steinernema glaseri</name>
    <dbReference type="NCBI Taxonomy" id="37863"/>
    <lineage>
        <taxon>Eukaryota</taxon>
        <taxon>Metazoa</taxon>
        <taxon>Ecdysozoa</taxon>
        <taxon>Nematoda</taxon>
        <taxon>Chromadorea</taxon>
        <taxon>Rhabditida</taxon>
        <taxon>Tylenchina</taxon>
        <taxon>Panagrolaimomorpha</taxon>
        <taxon>Strongyloidoidea</taxon>
        <taxon>Steinernematidae</taxon>
        <taxon>Steinernema</taxon>
    </lineage>
</organism>
<comment type="subcellular location">
    <subcellularLocation>
        <location evidence="7">Nucleus</location>
        <location evidence="7">Nucleolus</location>
    </subcellularLocation>
</comment>
<feature type="region of interest" description="Disordered" evidence="8">
    <location>
        <begin position="248"/>
        <end position="275"/>
    </location>
</feature>
<dbReference type="WBParaSite" id="L893_g23869.t1">
    <property type="protein sequence ID" value="L893_g23869.t1"/>
    <property type="gene ID" value="L893_g23869"/>
</dbReference>
<dbReference type="GO" id="GO:0005732">
    <property type="term" value="C:sno(s)RNA-containing ribonucleoprotein complex"/>
    <property type="evidence" value="ECO:0007669"/>
    <property type="project" value="InterPro"/>
</dbReference>
<comment type="subunit">
    <text evidence="7">Component of the small nucleolar ribonucleoprotein particles containing H/ACA-type snoRNAs (H/ACA snoRNPs).</text>
</comment>
<evidence type="ECO:0000313" key="10">
    <source>
        <dbReference type="WBParaSite" id="L893_g23869.t1"/>
    </source>
</evidence>
<evidence type="ECO:0000256" key="2">
    <source>
        <dbReference type="ARBA" id="ARBA00022517"/>
    </source>
</evidence>
<keyword evidence="3 7" id="KW-0698">rRNA processing</keyword>
<evidence type="ECO:0000256" key="1">
    <source>
        <dbReference type="ARBA" id="ARBA00009801"/>
    </source>
</evidence>
<keyword evidence="9" id="KW-1185">Reference proteome</keyword>